<comment type="miscellaneous">
    <text evidence="5">May also have succinyldiaminopimelate aminotransferase activity, thus carrying out the corresponding step in lysine biosynthesis.</text>
</comment>
<keyword evidence="1 5" id="KW-0032">Aminotransferase</keyword>
<feature type="binding site" evidence="5">
    <location>
        <position position="283"/>
    </location>
    <ligand>
        <name>pyridoxal 5'-phosphate</name>
        <dbReference type="ChEBI" id="CHEBI:597326"/>
    </ligand>
</feature>
<dbReference type="GO" id="GO:0006526">
    <property type="term" value="P:L-arginine biosynthetic process"/>
    <property type="evidence" value="ECO:0007669"/>
    <property type="project" value="UniProtKB-UniRule"/>
</dbReference>
<dbReference type="EC" id="2.6.1.11" evidence="5"/>
<comment type="cofactor">
    <cofactor evidence="5">
        <name>pyridoxal 5'-phosphate</name>
        <dbReference type="ChEBI" id="CHEBI:597326"/>
    </cofactor>
    <text evidence="5">Binds 1 pyridoxal phosphate per subunit.</text>
</comment>
<comment type="similarity">
    <text evidence="5">Belongs to the class-III pyridoxal-phosphate-dependent aminotransferase family. ArgD subfamily.</text>
</comment>
<evidence type="ECO:0000313" key="6">
    <source>
        <dbReference type="EMBL" id="GER81664.1"/>
    </source>
</evidence>
<dbReference type="GO" id="GO:0042802">
    <property type="term" value="F:identical protein binding"/>
    <property type="evidence" value="ECO:0007669"/>
    <property type="project" value="TreeGrafter"/>
</dbReference>
<dbReference type="NCBIfam" id="NF002325">
    <property type="entry name" value="PRK01278.1"/>
    <property type="match status" value="1"/>
</dbReference>
<reference evidence="6 7" key="1">
    <citation type="journal article" date="2019" name="Int. J. Syst. Evol. Microbiol.">
        <title>Thermogemmatispora aurantia sp. nov. and Thermogemmatispora argillosa sp. nov., within the class Ktedonobacteria, and emended description of the genus Thermogemmatispora.</title>
        <authorList>
            <person name="Zheng Y."/>
            <person name="Wang C.M."/>
            <person name="Sakai Y."/>
            <person name="Abe K."/>
            <person name="Yokota A."/>
            <person name="Yabe S."/>
        </authorList>
    </citation>
    <scope>NUCLEOTIDE SEQUENCE [LARGE SCALE GENOMIC DNA]</scope>
    <source>
        <strain evidence="6 7">A1-2</strain>
    </source>
</reference>
<comment type="subcellular location">
    <subcellularLocation>
        <location evidence="5">Cytoplasm</location>
    </subcellularLocation>
</comment>
<feature type="binding site" evidence="5">
    <location>
        <begin position="109"/>
        <end position="110"/>
    </location>
    <ligand>
        <name>pyridoxal 5'-phosphate</name>
        <dbReference type="ChEBI" id="CHEBI:597326"/>
    </ligand>
</feature>
<accession>A0A5J4JVS1</accession>
<keyword evidence="3 5" id="KW-0808">Transferase</keyword>
<dbReference type="InterPro" id="IPR015422">
    <property type="entry name" value="PyrdxlP-dep_Trfase_small"/>
</dbReference>
<sequence>MTTPMLKRDWIALEQKYYQATFKRQPVTFIRGQGIRVWDAEGREYLDFVAGIAVNVLGHCHPAVVQAVQEQAAQLIHVSNLYYNTRQIELAEQLALLSGGMRSFFSNSGAEANEGAIKLARKFGRLHRNGAYEIISMERSFHGRTLATTAATGQAHYQETWKPLPDGFKQVPFNDLDALKAATSEKTVGILLESVQGEGGIWPATREFLQGVRRWCDEQNLVMICDEVQAGMGRTGKFFGFEHYGVMPDIITLAKGLAGGVPIGAMLTGRRTDLFVPGDHGSTFGGNPLACAAALATLKTIQEERLVENAARMGEYWHEKLQALCQKYDFIANPRGIGLMRAVEVKYDLAPAIVDQALKHGLLLNNLGNATLRMVPPLILTRADIDEAAQRLDRALEDVSLQRGVAAQS</sequence>
<comment type="subunit">
    <text evidence="5">Homodimer.</text>
</comment>
<comment type="caution">
    <text evidence="6">The sequence shown here is derived from an EMBL/GenBank/DDBJ whole genome shotgun (WGS) entry which is preliminary data.</text>
</comment>
<gene>
    <name evidence="5 6" type="primary">argD</name>
    <name evidence="6" type="ORF">KTAU_03020</name>
</gene>
<dbReference type="GO" id="GO:0005737">
    <property type="term" value="C:cytoplasm"/>
    <property type="evidence" value="ECO:0007669"/>
    <property type="project" value="UniProtKB-SubCell"/>
</dbReference>
<protein>
    <recommendedName>
        <fullName evidence="5">Acetylornithine aminotransferase</fullName>
        <shortName evidence="5">ACOAT</shortName>
        <ecNumber evidence="5">2.6.1.11</ecNumber>
    </recommendedName>
</protein>
<dbReference type="Proteomes" id="UP000334820">
    <property type="component" value="Unassembled WGS sequence"/>
</dbReference>
<dbReference type="PROSITE" id="PS00600">
    <property type="entry name" value="AA_TRANSFER_CLASS_3"/>
    <property type="match status" value="1"/>
</dbReference>
<dbReference type="UniPathway" id="UPA00068">
    <property type="reaction ID" value="UER00109"/>
</dbReference>
<dbReference type="InterPro" id="IPR005814">
    <property type="entry name" value="Aminotrans_3"/>
</dbReference>
<dbReference type="InterPro" id="IPR004636">
    <property type="entry name" value="AcOrn/SuccOrn_fam"/>
</dbReference>
<evidence type="ECO:0000313" key="7">
    <source>
        <dbReference type="Proteomes" id="UP000334820"/>
    </source>
</evidence>
<dbReference type="NCBIfam" id="NF002874">
    <property type="entry name" value="PRK03244.1"/>
    <property type="match status" value="1"/>
</dbReference>
<keyword evidence="7" id="KW-1185">Reference proteome</keyword>
<dbReference type="PANTHER" id="PTHR11986">
    <property type="entry name" value="AMINOTRANSFERASE CLASS III"/>
    <property type="match status" value="1"/>
</dbReference>
<dbReference type="NCBIfam" id="TIGR00707">
    <property type="entry name" value="argD"/>
    <property type="match status" value="1"/>
</dbReference>
<keyword evidence="5" id="KW-0963">Cytoplasm</keyword>
<dbReference type="FunFam" id="3.40.640.10:FF:000004">
    <property type="entry name" value="Acetylornithine aminotransferase"/>
    <property type="match status" value="1"/>
</dbReference>
<dbReference type="Gene3D" id="3.40.640.10">
    <property type="entry name" value="Type I PLP-dependent aspartate aminotransferase-like (Major domain)"/>
    <property type="match status" value="1"/>
</dbReference>
<dbReference type="AlphaFoldDB" id="A0A5J4JVS1"/>
<evidence type="ECO:0000256" key="3">
    <source>
        <dbReference type="ARBA" id="ARBA00022679"/>
    </source>
</evidence>
<feature type="binding site" evidence="5">
    <location>
        <position position="282"/>
    </location>
    <ligand>
        <name>N(2)-acetyl-L-ornithine</name>
        <dbReference type="ChEBI" id="CHEBI:57805"/>
    </ligand>
</feature>
<feature type="binding site" evidence="5">
    <location>
        <position position="141"/>
    </location>
    <ligand>
        <name>pyridoxal 5'-phosphate</name>
        <dbReference type="ChEBI" id="CHEBI:597326"/>
    </ligand>
</feature>
<evidence type="ECO:0000256" key="5">
    <source>
        <dbReference type="HAMAP-Rule" id="MF_01107"/>
    </source>
</evidence>
<dbReference type="GO" id="GO:0030170">
    <property type="term" value="F:pyridoxal phosphate binding"/>
    <property type="evidence" value="ECO:0007669"/>
    <property type="project" value="InterPro"/>
</dbReference>
<feature type="binding site" evidence="5">
    <location>
        <begin position="226"/>
        <end position="229"/>
    </location>
    <ligand>
        <name>pyridoxal 5'-phosphate</name>
        <dbReference type="ChEBI" id="CHEBI:597326"/>
    </ligand>
</feature>
<organism evidence="6 7">
    <name type="scientific">Thermogemmatispora aurantia</name>
    <dbReference type="NCBI Taxonomy" id="2045279"/>
    <lineage>
        <taxon>Bacteria</taxon>
        <taxon>Bacillati</taxon>
        <taxon>Chloroflexota</taxon>
        <taxon>Ktedonobacteria</taxon>
        <taxon>Thermogemmatisporales</taxon>
        <taxon>Thermogemmatisporaceae</taxon>
        <taxon>Thermogemmatispora</taxon>
    </lineage>
</organism>
<dbReference type="PANTHER" id="PTHR11986:SF79">
    <property type="entry name" value="ACETYLORNITHINE AMINOTRANSFERASE, MITOCHONDRIAL"/>
    <property type="match status" value="1"/>
</dbReference>
<dbReference type="InterPro" id="IPR050103">
    <property type="entry name" value="Class-III_PLP-dep_AT"/>
</dbReference>
<dbReference type="InterPro" id="IPR049704">
    <property type="entry name" value="Aminotrans_3_PPA_site"/>
</dbReference>
<dbReference type="PIRSF" id="PIRSF000521">
    <property type="entry name" value="Transaminase_4ab_Lys_Orn"/>
    <property type="match status" value="1"/>
</dbReference>
<name>A0A5J4JVS1_9CHLR</name>
<dbReference type="SUPFAM" id="SSF53383">
    <property type="entry name" value="PLP-dependent transferases"/>
    <property type="match status" value="1"/>
</dbReference>
<keyword evidence="2 5" id="KW-0028">Amino-acid biosynthesis</keyword>
<dbReference type="HAMAP" id="MF_01107">
    <property type="entry name" value="ArgD_aminotrans_3"/>
    <property type="match status" value="1"/>
</dbReference>
<feature type="binding site" evidence="5">
    <location>
        <position position="144"/>
    </location>
    <ligand>
        <name>N(2)-acetyl-L-ornithine</name>
        <dbReference type="ChEBI" id="CHEBI:57805"/>
    </ligand>
</feature>
<dbReference type="RefSeq" id="WP_151726687.1">
    <property type="nucleotide sequence ID" value="NZ_BKZV01000001.1"/>
</dbReference>
<dbReference type="InterPro" id="IPR015421">
    <property type="entry name" value="PyrdxlP-dep_Trfase_major"/>
</dbReference>
<proteinExistence type="inferred from homology"/>
<dbReference type="GO" id="GO:0003992">
    <property type="term" value="F:N2-acetyl-L-ornithine:2-oxoglutarate 5-aminotransferase activity"/>
    <property type="evidence" value="ECO:0007669"/>
    <property type="project" value="UniProtKB-UniRule"/>
</dbReference>
<dbReference type="InterPro" id="IPR015424">
    <property type="entry name" value="PyrdxlP-dep_Trfase"/>
</dbReference>
<dbReference type="EMBL" id="BKZV01000001">
    <property type="protein sequence ID" value="GER81664.1"/>
    <property type="molecule type" value="Genomic_DNA"/>
</dbReference>
<evidence type="ECO:0000256" key="4">
    <source>
        <dbReference type="ARBA" id="ARBA00022898"/>
    </source>
</evidence>
<dbReference type="Gene3D" id="3.90.1150.10">
    <property type="entry name" value="Aspartate Aminotransferase, domain 1"/>
    <property type="match status" value="1"/>
</dbReference>
<evidence type="ECO:0000256" key="1">
    <source>
        <dbReference type="ARBA" id="ARBA00022576"/>
    </source>
</evidence>
<dbReference type="CDD" id="cd00610">
    <property type="entry name" value="OAT_like"/>
    <property type="match status" value="1"/>
</dbReference>
<keyword evidence="4 5" id="KW-0663">Pyridoxal phosphate</keyword>
<evidence type="ECO:0000256" key="2">
    <source>
        <dbReference type="ARBA" id="ARBA00022605"/>
    </source>
</evidence>
<keyword evidence="5" id="KW-0055">Arginine biosynthesis</keyword>
<feature type="modified residue" description="N6-(pyridoxal phosphate)lysine" evidence="5">
    <location>
        <position position="255"/>
    </location>
</feature>
<comment type="pathway">
    <text evidence="5">Amino-acid biosynthesis; L-arginine biosynthesis; N(2)-acetyl-L-ornithine from L-glutamate: step 4/4.</text>
</comment>
<comment type="catalytic activity">
    <reaction evidence="5">
        <text>N(2)-acetyl-L-ornithine + 2-oxoglutarate = N-acetyl-L-glutamate 5-semialdehyde + L-glutamate</text>
        <dbReference type="Rhea" id="RHEA:18049"/>
        <dbReference type="ChEBI" id="CHEBI:16810"/>
        <dbReference type="ChEBI" id="CHEBI:29123"/>
        <dbReference type="ChEBI" id="CHEBI:29985"/>
        <dbReference type="ChEBI" id="CHEBI:57805"/>
        <dbReference type="EC" id="2.6.1.11"/>
    </reaction>
</comment>
<dbReference type="Pfam" id="PF00202">
    <property type="entry name" value="Aminotran_3"/>
    <property type="match status" value="1"/>
</dbReference>